<dbReference type="InterPro" id="IPR025449">
    <property type="entry name" value="JetB"/>
</dbReference>
<reference evidence="2 3" key="1">
    <citation type="submission" date="2020-07" db="EMBL/GenBank/DDBJ databases">
        <title>Draft genome sequence of four isobutane-metabolizing strains capable of cometabolically degrading diverse ether contaminants.</title>
        <authorList>
            <person name="Chen W."/>
            <person name="Faulkner N."/>
            <person name="Smith C."/>
            <person name="Hyman M."/>
        </authorList>
    </citation>
    <scope>NUCLEOTIDE SEQUENCE [LARGE SCALE GENOMIC DNA]</scope>
    <source>
        <strain evidence="2 3">2A</strain>
    </source>
</reference>
<feature type="region of interest" description="Disordered" evidence="1">
    <location>
        <begin position="1"/>
        <end position="31"/>
    </location>
</feature>
<feature type="region of interest" description="Disordered" evidence="1">
    <location>
        <begin position="218"/>
        <end position="242"/>
    </location>
</feature>
<feature type="compositionally biased region" description="Acidic residues" evidence="1">
    <location>
        <begin position="220"/>
        <end position="242"/>
    </location>
</feature>
<proteinExistence type="predicted"/>
<dbReference type="Proteomes" id="UP000515498">
    <property type="component" value="Chromosome"/>
</dbReference>
<dbReference type="AlphaFoldDB" id="A0A7G8PNY7"/>
<organism evidence="2 3">
    <name type="scientific">Mycolicibacterium fluoranthenivorans</name>
    <dbReference type="NCBI Taxonomy" id="258505"/>
    <lineage>
        <taxon>Bacteria</taxon>
        <taxon>Bacillati</taxon>
        <taxon>Actinomycetota</taxon>
        <taxon>Actinomycetes</taxon>
        <taxon>Mycobacteriales</taxon>
        <taxon>Mycobacteriaceae</taxon>
        <taxon>Mycolicibacterium</taxon>
    </lineage>
</organism>
<dbReference type="KEGG" id="mflu:HZU40_11970"/>
<sequence length="242" mass="27549">MDGFAFDDLPEVDLTAPAQTPGMRAPRFDEDTSELPDKACWALQNLLTRRYLTKEANREPWAWMMEHRRVIASRVSELDLRLRIAEDLEVAYLEPVVMDNPAPYSRKVLHRKPLGTYASIITLHLAKIARTSHDERVLISRDDIHELFANVSHSVDRDHAMMGTRIDEAIRRLVKAEMLIPSRGDELSYIISPIVLAIMSAQMIEALQRAYEQLLHADTDGDVDEAPTLDAEQDSEDSDDDE</sequence>
<protein>
    <submittedName>
        <fullName evidence="2">DUF4194 domain-containing protein</fullName>
    </submittedName>
</protein>
<dbReference type="Pfam" id="PF13835">
    <property type="entry name" value="DUF4194"/>
    <property type="match status" value="1"/>
</dbReference>
<evidence type="ECO:0000313" key="3">
    <source>
        <dbReference type="Proteomes" id="UP000515498"/>
    </source>
</evidence>
<dbReference type="EMBL" id="CP059894">
    <property type="protein sequence ID" value="QNJ96053.1"/>
    <property type="molecule type" value="Genomic_DNA"/>
</dbReference>
<name>A0A7G8PNY7_9MYCO</name>
<gene>
    <name evidence="2" type="ORF">HZU40_11970</name>
</gene>
<accession>A0A7G8PNY7</accession>
<dbReference type="RefSeq" id="WP_187099267.1">
    <property type="nucleotide sequence ID" value="NZ_CP059894.1"/>
</dbReference>
<evidence type="ECO:0000313" key="2">
    <source>
        <dbReference type="EMBL" id="QNJ96053.1"/>
    </source>
</evidence>
<evidence type="ECO:0000256" key="1">
    <source>
        <dbReference type="SAM" id="MobiDB-lite"/>
    </source>
</evidence>